<name>A0A9W3HPJ4_CAMBA</name>
<dbReference type="InterPro" id="IPR022683">
    <property type="entry name" value="Calpain_III"/>
</dbReference>
<evidence type="ECO:0000256" key="3">
    <source>
        <dbReference type="ARBA" id="ARBA00022670"/>
    </source>
</evidence>
<dbReference type="CDD" id="cd00044">
    <property type="entry name" value="CysPc"/>
    <property type="match status" value="1"/>
</dbReference>
<evidence type="ECO:0000256" key="8">
    <source>
        <dbReference type="ARBA" id="ARBA00022837"/>
    </source>
</evidence>
<evidence type="ECO:0000256" key="7">
    <source>
        <dbReference type="ARBA" id="ARBA00022807"/>
    </source>
</evidence>
<organism evidence="14">
    <name type="scientific">Camelus bactrianus</name>
    <name type="common">Bactrian camel</name>
    <dbReference type="NCBI Taxonomy" id="9837"/>
    <lineage>
        <taxon>Eukaryota</taxon>
        <taxon>Metazoa</taxon>
        <taxon>Chordata</taxon>
        <taxon>Craniata</taxon>
        <taxon>Vertebrata</taxon>
        <taxon>Euteleostomi</taxon>
        <taxon>Mammalia</taxon>
        <taxon>Eutheria</taxon>
        <taxon>Laurasiatheria</taxon>
        <taxon>Artiodactyla</taxon>
        <taxon>Tylopoda</taxon>
        <taxon>Camelidae</taxon>
        <taxon>Camelus</taxon>
    </lineage>
</organism>
<evidence type="ECO:0000256" key="4">
    <source>
        <dbReference type="ARBA" id="ARBA00022723"/>
    </source>
</evidence>
<dbReference type="SMART" id="SM00230">
    <property type="entry name" value="CysPc"/>
    <property type="match status" value="1"/>
</dbReference>
<dbReference type="SMART" id="SM00720">
    <property type="entry name" value="calpain_III"/>
    <property type="match status" value="1"/>
</dbReference>
<dbReference type="PANTHER" id="PTHR10183:SF385">
    <property type="entry name" value="CALPAIN-9"/>
    <property type="match status" value="1"/>
</dbReference>
<dbReference type="PROSITE" id="PS00018">
    <property type="entry name" value="EF_HAND_1"/>
    <property type="match status" value="1"/>
</dbReference>
<sequence>MPYLYSAPGPQEPPTPKDARITHSSGQSFEELRRACLQTGVLFEDADFPANSSSLFYSKRPQIPFVWKRPGEIVKNPEFILGGATRTDICQGELGDCWLLAAIASLTLNESALARVVPPDQSFGPGYAGIFHFQDHGAAGSEGEEAVLSASAGPSTSSHQLVSKRPQQPDFCAQGTAELPRESLLGSAEIFKLLNGSYEALKGGSAIEAMEDFTGGVAETFTTKDAPRNFCEILNKALKRGSLVGCSIDIRNAAESEARTPFGLIKGHAYTVTGVDQVNVHGQKIELIRVRNPWGQVEWNGSWSDSSPEWRSVGPAEQRRLCHTALDNGEFWMAFRDFRAHFDKVEVCNLTPDALGEEAVHRWEVTVHQGSWVRGSTAGGWRNFLDTFWTNPQIKLSLTEKDDGREECTFLVALMQKDRRKLKRFGASVLTIGYAIYQCPGQDEHLNKDFFRYHASRARSKVFINLREVSDRFSLPPGDYILIPSTFEPHQEADFCLRIFSEKKAITRDMDGRVDIHLPEPPKPSPPSQETEEEQQFRALFKNIAGEDMEVTAEELQYILNAVLQKKKNIKFKKLSLISCKNIISLMDTSGNGKLEFREFKAFWEKLKMWTLVRSPGPARATEGASAVLKAADDDYHAMPPPWFGIRFGVGFGVHRALYPSAPVALAPGFVTGRPNPNGSFRGSFYPFPARRAETHCHTARGQCPTGAITPYPISLAANSVLPKVRPVGLSWGDRAPSLVPTGFQLSSPLLQQIVLRCADQELHLGFDDFLNCLVRLENASRVFQALRTKNKEFIHLNINEFIILTMNI</sequence>
<dbReference type="InterPro" id="IPR036213">
    <property type="entry name" value="Calpain_III_sf"/>
</dbReference>
<dbReference type="InterPro" id="IPR011992">
    <property type="entry name" value="EF-hand-dom_pair"/>
</dbReference>
<accession>A0A9W3HPJ4</accession>
<keyword evidence="8" id="KW-0106">Calcium</keyword>
<dbReference type="PROSITE" id="PS50203">
    <property type="entry name" value="CALPAIN_CAT"/>
    <property type="match status" value="1"/>
</dbReference>
<dbReference type="InterPro" id="IPR022682">
    <property type="entry name" value="Calpain_domain_III"/>
</dbReference>
<evidence type="ECO:0000256" key="1">
    <source>
        <dbReference type="ARBA" id="ARBA00001913"/>
    </source>
</evidence>
<dbReference type="FunFam" id="2.60.120.380:FF:000001">
    <property type="entry name" value="Calpain-1 catalytic subunit"/>
    <property type="match status" value="1"/>
</dbReference>
<evidence type="ECO:0000256" key="11">
    <source>
        <dbReference type="SAM" id="MobiDB-lite"/>
    </source>
</evidence>
<dbReference type="Pfam" id="PF01067">
    <property type="entry name" value="Calpain_III"/>
    <property type="match status" value="1"/>
</dbReference>
<dbReference type="AlphaFoldDB" id="A0A9W3HPJ4"/>
<evidence type="ECO:0000256" key="2">
    <source>
        <dbReference type="ARBA" id="ARBA00007623"/>
    </source>
</evidence>
<dbReference type="SUPFAM" id="SSF54001">
    <property type="entry name" value="Cysteine proteinases"/>
    <property type="match status" value="2"/>
</dbReference>
<dbReference type="InterPro" id="IPR001300">
    <property type="entry name" value="Peptidase_C2_calpain_cat"/>
</dbReference>
<dbReference type="Gene3D" id="1.10.238.10">
    <property type="entry name" value="EF-hand"/>
    <property type="match status" value="2"/>
</dbReference>
<dbReference type="InterPro" id="IPR033883">
    <property type="entry name" value="C2_III"/>
</dbReference>
<gene>
    <name evidence="14" type="primary">CAPN9</name>
</gene>
<evidence type="ECO:0000259" key="12">
    <source>
        <dbReference type="PROSITE" id="PS50203"/>
    </source>
</evidence>
<dbReference type="GO" id="GO:0005509">
    <property type="term" value="F:calcium ion binding"/>
    <property type="evidence" value="ECO:0007669"/>
    <property type="project" value="InterPro"/>
</dbReference>
<dbReference type="Gene3D" id="3.90.70.10">
    <property type="entry name" value="Cysteine proteinases"/>
    <property type="match status" value="1"/>
</dbReference>
<dbReference type="GO" id="GO:0005737">
    <property type="term" value="C:cytoplasm"/>
    <property type="evidence" value="ECO:0007669"/>
    <property type="project" value="TreeGrafter"/>
</dbReference>
<dbReference type="InterPro" id="IPR000169">
    <property type="entry name" value="Pept_cys_AS"/>
</dbReference>
<dbReference type="InterPro" id="IPR022684">
    <property type="entry name" value="Calpain_cysteine_protease"/>
</dbReference>
<dbReference type="InterPro" id="IPR038765">
    <property type="entry name" value="Papain-like_cys_pep_sf"/>
</dbReference>
<evidence type="ECO:0000259" key="13">
    <source>
        <dbReference type="PROSITE" id="PS50222"/>
    </source>
</evidence>
<feature type="domain" description="EF-hand" evidence="13">
    <location>
        <begin position="575"/>
        <end position="610"/>
    </location>
</feature>
<comment type="similarity">
    <text evidence="2">Belongs to the peptidase C2 family.</text>
</comment>
<feature type="domain" description="Calpain catalytic" evidence="12">
    <location>
        <begin position="42"/>
        <end position="351"/>
    </location>
</feature>
<dbReference type="CDD" id="cd00214">
    <property type="entry name" value="Calpain_III"/>
    <property type="match status" value="1"/>
</dbReference>
<feature type="region of interest" description="Disordered" evidence="11">
    <location>
        <begin position="1"/>
        <end position="24"/>
    </location>
</feature>
<dbReference type="PANTHER" id="PTHR10183">
    <property type="entry name" value="CALPAIN"/>
    <property type="match status" value="1"/>
</dbReference>
<dbReference type="GO" id="GO:0004198">
    <property type="term" value="F:calcium-dependent cysteine-type endopeptidase activity"/>
    <property type="evidence" value="ECO:0007669"/>
    <property type="project" value="InterPro"/>
</dbReference>
<dbReference type="FunFam" id="3.90.70.10:FF:000001">
    <property type="entry name" value="Calpain-1 catalytic subunit"/>
    <property type="match status" value="1"/>
</dbReference>
<comment type="cofactor">
    <cofactor evidence="1">
        <name>Ca(2+)</name>
        <dbReference type="ChEBI" id="CHEBI:29108"/>
    </cofactor>
</comment>
<evidence type="ECO:0000256" key="6">
    <source>
        <dbReference type="ARBA" id="ARBA00022801"/>
    </source>
</evidence>
<feature type="active site" evidence="9 10">
    <location>
        <position position="97"/>
    </location>
</feature>
<dbReference type="Gene3D" id="2.60.120.380">
    <property type="match status" value="1"/>
</dbReference>
<keyword evidence="6 10" id="KW-0378">Hydrolase</keyword>
<keyword evidence="5" id="KW-0677">Repeat</keyword>
<feature type="active site" evidence="9 10">
    <location>
        <position position="292"/>
    </location>
</feature>
<proteinExistence type="inferred from homology"/>
<evidence type="ECO:0000256" key="10">
    <source>
        <dbReference type="PROSITE-ProRule" id="PRU00239"/>
    </source>
</evidence>
<feature type="active site" evidence="9 10">
    <location>
        <position position="268"/>
    </location>
</feature>
<keyword evidence="3 10" id="KW-0645">Protease</keyword>
<keyword evidence="4" id="KW-0479">Metal-binding</keyword>
<feature type="region of interest" description="Disordered" evidence="11">
    <location>
        <begin position="143"/>
        <end position="167"/>
    </location>
</feature>
<dbReference type="RefSeq" id="XP_045378493.1">
    <property type="nucleotide sequence ID" value="XM_045522537.1"/>
</dbReference>
<feature type="compositionally biased region" description="Polar residues" evidence="11">
    <location>
        <begin position="152"/>
        <end position="161"/>
    </location>
</feature>
<dbReference type="InterPro" id="IPR002048">
    <property type="entry name" value="EF_hand_dom"/>
</dbReference>
<dbReference type="CTD" id="10753"/>
<evidence type="ECO:0000313" key="14">
    <source>
        <dbReference type="RefSeq" id="XP_045378493.1"/>
    </source>
</evidence>
<keyword evidence="7 10" id="KW-0788">Thiol protease</keyword>
<dbReference type="InterPro" id="IPR018247">
    <property type="entry name" value="EF_Hand_1_Ca_BS"/>
</dbReference>
<dbReference type="PROSITE" id="PS50222">
    <property type="entry name" value="EF_HAND_2"/>
    <property type="match status" value="1"/>
</dbReference>
<dbReference type="PROSITE" id="PS00139">
    <property type="entry name" value="THIOL_PROTEASE_CYS"/>
    <property type="match status" value="1"/>
</dbReference>
<evidence type="ECO:0000256" key="5">
    <source>
        <dbReference type="ARBA" id="ARBA00022737"/>
    </source>
</evidence>
<dbReference type="GO" id="GO:0006508">
    <property type="term" value="P:proteolysis"/>
    <property type="evidence" value="ECO:0007669"/>
    <property type="project" value="UniProtKB-KW"/>
</dbReference>
<dbReference type="SUPFAM" id="SSF49758">
    <property type="entry name" value="Calpain large subunit, middle domain (domain III)"/>
    <property type="match status" value="1"/>
</dbReference>
<dbReference type="SUPFAM" id="SSF47473">
    <property type="entry name" value="EF-hand"/>
    <property type="match status" value="2"/>
</dbReference>
<protein>
    <submittedName>
        <fullName evidence="14">Calpain-9</fullName>
    </submittedName>
</protein>
<evidence type="ECO:0000256" key="9">
    <source>
        <dbReference type="PIRSR" id="PIRSR622684-1"/>
    </source>
</evidence>
<dbReference type="PRINTS" id="PR00704">
    <property type="entry name" value="CALPAIN"/>
</dbReference>
<reference evidence="14" key="1">
    <citation type="submission" date="2025-08" db="UniProtKB">
        <authorList>
            <consortium name="RefSeq"/>
        </authorList>
    </citation>
    <scope>IDENTIFICATION</scope>
    <source>
        <tissue evidence="14">Blood</tissue>
    </source>
</reference>
<dbReference type="Pfam" id="PF00648">
    <property type="entry name" value="Peptidase_C2"/>
    <property type="match status" value="1"/>
</dbReference>